<reference evidence="6 7" key="1">
    <citation type="submission" date="2018-04" db="EMBL/GenBank/DDBJ databases">
        <title>Novel Campyloabacter and Helicobacter Species and Strains.</title>
        <authorList>
            <person name="Mannion A.J."/>
            <person name="Shen Z."/>
            <person name="Fox J.G."/>
        </authorList>
    </citation>
    <scope>NUCLEOTIDE SEQUENCE [LARGE SCALE GENOMIC DNA]</scope>
    <source>
        <strain evidence="6 7">MIT 99-5101</strain>
    </source>
</reference>
<comment type="caution">
    <text evidence="6">The sequence shown here is derived from an EMBL/GenBank/DDBJ whole genome shotgun (WGS) entry which is preliminary data.</text>
</comment>
<name>A0A3D8IHM7_9HELI</name>
<evidence type="ECO:0000256" key="1">
    <source>
        <dbReference type="ARBA" id="ARBA00001974"/>
    </source>
</evidence>
<dbReference type="RefSeq" id="WP_115550760.1">
    <property type="nucleotide sequence ID" value="NZ_CAONBV010000127.1"/>
</dbReference>
<dbReference type="InterPro" id="IPR029039">
    <property type="entry name" value="Flavoprotein-like_sf"/>
</dbReference>
<dbReference type="Gene3D" id="3.40.50.360">
    <property type="match status" value="1"/>
</dbReference>
<keyword evidence="2" id="KW-0285">Flavoprotein</keyword>
<dbReference type="PANTHER" id="PTHR46305:SF3">
    <property type="entry name" value="NADPH:QUINONE OXIDOREDUCTASE MDAB"/>
    <property type="match status" value="1"/>
</dbReference>
<evidence type="ECO:0000256" key="3">
    <source>
        <dbReference type="ARBA" id="ARBA00022827"/>
    </source>
</evidence>
<dbReference type="SUPFAM" id="SSF52218">
    <property type="entry name" value="Flavoproteins"/>
    <property type="match status" value="1"/>
</dbReference>
<organism evidence="6 7">
    <name type="scientific">Helicobacter ganmani</name>
    <dbReference type="NCBI Taxonomy" id="60246"/>
    <lineage>
        <taxon>Bacteria</taxon>
        <taxon>Pseudomonadati</taxon>
        <taxon>Campylobacterota</taxon>
        <taxon>Epsilonproteobacteria</taxon>
        <taxon>Campylobacterales</taxon>
        <taxon>Helicobacteraceae</taxon>
        <taxon>Helicobacter</taxon>
    </lineage>
</organism>
<dbReference type="GeneID" id="82534884"/>
<sequence>MQTILLLNGGKAFCESGGKLSAALQEVAKETLESLGLNVIETHIDKGYDETQEAQKILSSDVLIWQFPGWWMGEPWIVKEYIDKVFMAGAKTGQFLIGDGRHRDNPNKNYGTGGLLKRKKYLFSTTWNAPLNAFEDKNEFFGGIGIDGVNLHLHKAHEFVGMSALPSFTCYDVVKNPKAEQYIADYRAHLRKVLG</sequence>
<dbReference type="PANTHER" id="PTHR46305">
    <property type="match status" value="1"/>
</dbReference>
<dbReference type="AlphaFoldDB" id="A0A3D8IHM7"/>
<feature type="domain" description="Flavodoxin-like fold" evidence="5">
    <location>
        <begin position="4"/>
        <end position="192"/>
    </location>
</feature>
<comment type="similarity">
    <text evidence="4">Belongs to the oxidoreductase MdaB family.</text>
</comment>
<dbReference type="InterPro" id="IPR003680">
    <property type="entry name" value="Flavodoxin_fold"/>
</dbReference>
<dbReference type="Pfam" id="PF02525">
    <property type="entry name" value="Flavodoxin_2"/>
    <property type="match status" value="1"/>
</dbReference>
<evidence type="ECO:0000313" key="7">
    <source>
        <dbReference type="Proteomes" id="UP000256650"/>
    </source>
</evidence>
<evidence type="ECO:0000259" key="5">
    <source>
        <dbReference type="Pfam" id="PF02525"/>
    </source>
</evidence>
<proteinExistence type="inferred from homology"/>
<gene>
    <name evidence="6" type="ORF">CQA43_01055</name>
</gene>
<evidence type="ECO:0000256" key="2">
    <source>
        <dbReference type="ARBA" id="ARBA00022630"/>
    </source>
</evidence>
<evidence type="ECO:0000256" key="4">
    <source>
        <dbReference type="ARBA" id="ARBA00037981"/>
    </source>
</evidence>
<keyword evidence="7" id="KW-1185">Reference proteome</keyword>
<keyword evidence="3" id="KW-0274">FAD</keyword>
<dbReference type="InterPro" id="IPR052397">
    <property type="entry name" value="NADPH-QR_MdaB"/>
</dbReference>
<comment type="cofactor">
    <cofactor evidence="1">
        <name>FAD</name>
        <dbReference type="ChEBI" id="CHEBI:57692"/>
    </cofactor>
</comment>
<dbReference type="Proteomes" id="UP000256650">
    <property type="component" value="Unassembled WGS sequence"/>
</dbReference>
<accession>A0A3D8IHM7</accession>
<dbReference type="EMBL" id="NXLS01000001">
    <property type="protein sequence ID" value="RDU64426.1"/>
    <property type="molecule type" value="Genomic_DNA"/>
</dbReference>
<evidence type="ECO:0000313" key="6">
    <source>
        <dbReference type="EMBL" id="RDU64426.1"/>
    </source>
</evidence>
<dbReference type="OrthoDB" id="9798454at2"/>
<protein>
    <submittedName>
        <fullName evidence="6">NADPH quinone reductase MdaB</fullName>
    </submittedName>
</protein>